<dbReference type="Pfam" id="PF00829">
    <property type="entry name" value="Ribosomal_L21p"/>
    <property type="match status" value="1"/>
</dbReference>
<name>A0A382YM04_9ZZZZ</name>
<reference evidence="1" key="1">
    <citation type="submission" date="2018-05" db="EMBL/GenBank/DDBJ databases">
        <authorList>
            <person name="Lanie J.A."/>
            <person name="Ng W.-L."/>
            <person name="Kazmierczak K.M."/>
            <person name="Andrzejewski T.M."/>
            <person name="Davidsen T.M."/>
            <person name="Wayne K.J."/>
            <person name="Tettelin H."/>
            <person name="Glass J.I."/>
            <person name="Rusch D."/>
            <person name="Podicherti R."/>
            <person name="Tsui H.-C.T."/>
            <person name="Winkler M.E."/>
        </authorList>
    </citation>
    <scope>NUCLEOTIDE SEQUENCE</scope>
</reference>
<sequence>MYAVVDIAGQQFQVEEGAVLRVPRLHFEEGAKQTFSNILLVRSDNDTLVGSPHV</sequence>
<feature type="non-terminal residue" evidence="1">
    <location>
        <position position="54"/>
    </location>
</feature>
<evidence type="ECO:0008006" key="2">
    <source>
        <dbReference type="Google" id="ProtNLM"/>
    </source>
</evidence>
<dbReference type="GO" id="GO:0005737">
    <property type="term" value="C:cytoplasm"/>
    <property type="evidence" value="ECO:0007669"/>
    <property type="project" value="UniProtKB-ARBA"/>
</dbReference>
<proteinExistence type="predicted"/>
<protein>
    <recommendedName>
        <fullName evidence="2">50S ribosomal protein L21</fullName>
    </recommendedName>
</protein>
<dbReference type="EMBL" id="UINC01176951">
    <property type="protein sequence ID" value="SVD84327.1"/>
    <property type="molecule type" value="Genomic_DNA"/>
</dbReference>
<dbReference type="AlphaFoldDB" id="A0A382YM04"/>
<dbReference type="InterPro" id="IPR036164">
    <property type="entry name" value="bL21-like_sf"/>
</dbReference>
<evidence type="ECO:0000313" key="1">
    <source>
        <dbReference type="EMBL" id="SVD84327.1"/>
    </source>
</evidence>
<gene>
    <name evidence="1" type="ORF">METZ01_LOCUS437181</name>
</gene>
<dbReference type="GO" id="GO:0005840">
    <property type="term" value="C:ribosome"/>
    <property type="evidence" value="ECO:0007669"/>
    <property type="project" value="InterPro"/>
</dbReference>
<accession>A0A382YM04</accession>
<dbReference type="InterPro" id="IPR028909">
    <property type="entry name" value="bL21-like"/>
</dbReference>
<dbReference type="SUPFAM" id="SSF141091">
    <property type="entry name" value="L21p-like"/>
    <property type="match status" value="1"/>
</dbReference>
<organism evidence="1">
    <name type="scientific">marine metagenome</name>
    <dbReference type="NCBI Taxonomy" id="408172"/>
    <lineage>
        <taxon>unclassified sequences</taxon>
        <taxon>metagenomes</taxon>
        <taxon>ecological metagenomes</taxon>
    </lineage>
</organism>